<protein>
    <submittedName>
        <fullName evidence="1">Uncharacterized protein</fullName>
    </submittedName>
</protein>
<reference evidence="1" key="2">
    <citation type="submission" date="2023-06" db="EMBL/GenBank/DDBJ databases">
        <authorList>
            <person name="Ma L."/>
            <person name="Liu K.-W."/>
            <person name="Li Z."/>
            <person name="Hsiao Y.-Y."/>
            <person name="Qi Y."/>
            <person name="Fu T."/>
            <person name="Tang G."/>
            <person name="Zhang D."/>
            <person name="Sun W.-H."/>
            <person name="Liu D.-K."/>
            <person name="Li Y."/>
            <person name="Chen G.-Z."/>
            <person name="Liu X.-D."/>
            <person name="Liao X.-Y."/>
            <person name="Jiang Y.-T."/>
            <person name="Yu X."/>
            <person name="Hao Y."/>
            <person name="Huang J."/>
            <person name="Zhao X.-W."/>
            <person name="Ke S."/>
            <person name="Chen Y.-Y."/>
            <person name="Wu W.-L."/>
            <person name="Hsu J.-L."/>
            <person name="Lin Y.-F."/>
            <person name="Huang M.-D."/>
            <person name="Li C.-Y."/>
            <person name="Huang L."/>
            <person name="Wang Z.-W."/>
            <person name="Zhao X."/>
            <person name="Zhong W.-Y."/>
            <person name="Peng D.-H."/>
            <person name="Ahmad S."/>
            <person name="Lan S."/>
            <person name="Zhang J.-S."/>
            <person name="Tsai W.-C."/>
            <person name="Van De Peer Y."/>
            <person name="Liu Z.-J."/>
        </authorList>
    </citation>
    <scope>NUCLEOTIDE SEQUENCE</scope>
    <source>
        <strain evidence="1">CP</strain>
        <tissue evidence="1">Leaves</tissue>
    </source>
</reference>
<evidence type="ECO:0000313" key="2">
    <source>
        <dbReference type="Proteomes" id="UP001180020"/>
    </source>
</evidence>
<gene>
    <name evidence="1" type="ORF">QJS10_CPB15g01010</name>
</gene>
<organism evidence="1 2">
    <name type="scientific">Acorus calamus</name>
    <name type="common">Sweet flag</name>
    <dbReference type="NCBI Taxonomy" id="4465"/>
    <lineage>
        <taxon>Eukaryota</taxon>
        <taxon>Viridiplantae</taxon>
        <taxon>Streptophyta</taxon>
        <taxon>Embryophyta</taxon>
        <taxon>Tracheophyta</taxon>
        <taxon>Spermatophyta</taxon>
        <taxon>Magnoliopsida</taxon>
        <taxon>Liliopsida</taxon>
        <taxon>Acoraceae</taxon>
        <taxon>Acorus</taxon>
    </lineage>
</organism>
<proteinExistence type="predicted"/>
<sequence>MAASSVFAVPVRTEGGVSQQGSHCGEQHLSGVTASVGNEFVMIRIIITTTTAKTLAMLREREREVVKKCYN</sequence>
<reference evidence="1" key="1">
    <citation type="journal article" date="2023" name="Nat. Commun.">
        <title>Diploid and tetraploid genomes of Acorus and the evolution of monocots.</title>
        <authorList>
            <person name="Ma L."/>
            <person name="Liu K.W."/>
            <person name="Li Z."/>
            <person name="Hsiao Y.Y."/>
            <person name="Qi Y."/>
            <person name="Fu T."/>
            <person name="Tang G.D."/>
            <person name="Zhang D."/>
            <person name="Sun W.H."/>
            <person name="Liu D.K."/>
            <person name="Li Y."/>
            <person name="Chen G.Z."/>
            <person name="Liu X.D."/>
            <person name="Liao X.Y."/>
            <person name="Jiang Y.T."/>
            <person name="Yu X."/>
            <person name="Hao Y."/>
            <person name="Huang J."/>
            <person name="Zhao X.W."/>
            <person name="Ke S."/>
            <person name="Chen Y.Y."/>
            <person name="Wu W.L."/>
            <person name="Hsu J.L."/>
            <person name="Lin Y.F."/>
            <person name="Huang M.D."/>
            <person name="Li C.Y."/>
            <person name="Huang L."/>
            <person name="Wang Z.W."/>
            <person name="Zhao X."/>
            <person name="Zhong W.Y."/>
            <person name="Peng D.H."/>
            <person name="Ahmad S."/>
            <person name="Lan S."/>
            <person name="Zhang J.S."/>
            <person name="Tsai W.C."/>
            <person name="Van de Peer Y."/>
            <person name="Liu Z.J."/>
        </authorList>
    </citation>
    <scope>NUCLEOTIDE SEQUENCE</scope>
    <source>
        <strain evidence="1">CP</strain>
    </source>
</reference>
<name>A0AAV9DBJ2_ACOCL</name>
<accession>A0AAV9DBJ2</accession>
<dbReference type="AlphaFoldDB" id="A0AAV9DBJ2"/>
<keyword evidence="2" id="KW-1185">Reference proteome</keyword>
<dbReference type="EMBL" id="JAUJYO010000015">
    <property type="protein sequence ID" value="KAK1297693.1"/>
    <property type="molecule type" value="Genomic_DNA"/>
</dbReference>
<comment type="caution">
    <text evidence="1">The sequence shown here is derived from an EMBL/GenBank/DDBJ whole genome shotgun (WGS) entry which is preliminary data.</text>
</comment>
<dbReference type="Proteomes" id="UP001180020">
    <property type="component" value="Unassembled WGS sequence"/>
</dbReference>
<evidence type="ECO:0000313" key="1">
    <source>
        <dbReference type="EMBL" id="KAK1297693.1"/>
    </source>
</evidence>